<feature type="transmembrane region" description="Helical" evidence="1">
    <location>
        <begin position="133"/>
        <end position="153"/>
    </location>
</feature>
<gene>
    <name evidence="2" type="ORF">CVT26_009458</name>
</gene>
<keyword evidence="3" id="KW-1185">Reference proteome</keyword>
<dbReference type="Proteomes" id="UP000284706">
    <property type="component" value="Unassembled WGS sequence"/>
</dbReference>
<organism evidence="2 3">
    <name type="scientific">Gymnopilus dilepis</name>
    <dbReference type="NCBI Taxonomy" id="231916"/>
    <lineage>
        <taxon>Eukaryota</taxon>
        <taxon>Fungi</taxon>
        <taxon>Dikarya</taxon>
        <taxon>Basidiomycota</taxon>
        <taxon>Agaricomycotina</taxon>
        <taxon>Agaricomycetes</taxon>
        <taxon>Agaricomycetidae</taxon>
        <taxon>Agaricales</taxon>
        <taxon>Agaricineae</taxon>
        <taxon>Hymenogastraceae</taxon>
        <taxon>Gymnopilus</taxon>
    </lineage>
</organism>
<feature type="transmembrane region" description="Helical" evidence="1">
    <location>
        <begin position="12"/>
        <end position="38"/>
    </location>
</feature>
<feature type="transmembrane region" description="Helical" evidence="1">
    <location>
        <begin position="242"/>
        <end position="264"/>
    </location>
</feature>
<feature type="transmembrane region" description="Helical" evidence="1">
    <location>
        <begin position="98"/>
        <end position="121"/>
    </location>
</feature>
<dbReference type="AlphaFoldDB" id="A0A409YIA5"/>
<comment type="caution">
    <text evidence="2">The sequence shown here is derived from an EMBL/GenBank/DDBJ whole genome shotgun (WGS) entry which is preliminary data.</text>
</comment>
<accession>A0A409YIA5</accession>
<feature type="transmembrane region" description="Helical" evidence="1">
    <location>
        <begin position="173"/>
        <end position="194"/>
    </location>
</feature>
<protein>
    <recommendedName>
        <fullName evidence="4">G-protein coupled receptors family 1 profile domain-containing protein</fullName>
    </recommendedName>
</protein>
<evidence type="ECO:0000313" key="2">
    <source>
        <dbReference type="EMBL" id="PPR02747.1"/>
    </source>
</evidence>
<keyword evidence="1" id="KW-1133">Transmembrane helix</keyword>
<name>A0A409YIA5_9AGAR</name>
<evidence type="ECO:0000313" key="3">
    <source>
        <dbReference type="Proteomes" id="UP000284706"/>
    </source>
</evidence>
<keyword evidence="1" id="KW-0812">Transmembrane</keyword>
<sequence>MSSGKTLFEHSYYIGNFMGGILYGVELVVYSMILHALFRQGNKNSASSRRFCATYSTFMVLFTTIDVACNAIWGEQMWITYRNIPGGVVQYIATRVSIWYETLGSSSVVCSVFLGDALLIYRTYLVYGRRRVSIALPIIAYVAAVGLAIQQLIVSGSPHGNFFGTESVKFAVSYYSITISLNILLTISICARLLQMSRRFTKSLGEENARVYTGAAAILVDSAAPYSVLGILYLIPFSMQNGLGILFGQLWSKMSGIAPLLIILRVVKGRAYRDEILTHIKTPLAFISTMTEPRHPTVAFMTEDCQTTTVVLEDAPTKQSNRLSGP</sequence>
<dbReference type="EMBL" id="NHYE01000825">
    <property type="protein sequence ID" value="PPR02747.1"/>
    <property type="molecule type" value="Genomic_DNA"/>
</dbReference>
<evidence type="ECO:0000256" key="1">
    <source>
        <dbReference type="SAM" id="Phobius"/>
    </source>
</evidence>
<keyword evidence="1" id="KW-0472">Membrane</keyword>
<dbReference type="InParanoid" id="A0A409YIA5"/>
<dbReference type="OrthoDB" id="2796825at2759"/>
<feature type="transmembrane region" description="Helical" evidence="1">
    <location>
        <begin position="50"/>
        <end position="73"/>
    </location>
</feature>
<evidence type="ECO:0008006" key="4">
    <source>
        <dbReference type="Google" id="ProtNLM"/>
    </source>
</evidence>
<proteinExistence type="predicted"/>
<reference evidence="2 3" key="1">
    <citation type="journal article" date="2018" name="Evol. Lett.">
        <title>Horizontal gene cluster transfer increased hallucinogenic mushroom diversity.</title>
        <authorList>
            <person name="Reynolds H.T."/>
            <person name="Vijayakumar V."/>
            <person name="Gluck-Thaler E."/>
            <person name="Korotkin H.B."/>
            <person name="Matheny P.B."/>
            <person name="Slot J.C."/>
        </authorList>
    </citation>
    <scope>NUCLEOTIDE SEQUENCE [LARGE SCALE GENOMIC DNA]</scope>
    <source>
        <strain evidence="2 3">SRW20</strain>
    </source>
</reference>
<feature type="transmembrane region" description="Helical" evidence="1">
    <location>
        <begin position="215"/>
        <end position="236"/>
    </location>
</feature>